<dbReference type="Gene3D" id="3.40.50.880">
    <property type="match status" value="1"/>
</dbReference>
<dbReference type="InterPro" id="IPR029062">
    <property type="entry name" value="Class_I_gatase-like"/>
</dbReference>
<dbReference type="InterPro" id="IPR011697">
    <property type="entry name" value="Peptidase_C26"/>
</dbReference>
<dbReference type="GO" id="GO:0033969">
    <property type="term" value="F:gamma-glutamyl-gamma-aminobutyrate hydrolase activity"/>
    <property type="evidence" value="ECO:0007669"/>
    <property type="project" value="TreeGrafter"/>
</dbReference>
<protein>
    <submittedName>
        <fullName evidence="1">Glutamine amidotransferase</fullName>
    </submittedName>
</protein>
<dbReference type="GO" id="GO:0006598">
    <property type="term" value="P:polyamine catabolic process"/>
    <property type="evidence" value="ECO:0007669"/>
    <property type="project" value="TreeGrafter"/>
</dbReference>
<evidence type="ECO:0000313" key="2">
    <source>
        <dbReference type="Proteomes" id="UP000264006"/>
    </source>
</evidence>
<dbReference type="PANTHER" id="PTHR43235">
    <property type="entry name" value="GLUTAMINE AMIDOTRANSFERASE PB2B2.05-RELATED"/>
    <property type="match status" value="1"/>
</dbReference>
<organism evidence="1 2">
    <name type="scientific">Euzebya pacifica</name>
    <dbReference type="NCBI Taxonomy" id="1608957"/>
    <lineage>
        <taxon>Bacteria</taxon>
        <taxon>Bacillati</taxon>
        <taxon>Actinomycetota</taxon>
        <taxon>Nitriliruptoria</taxon>
        <taxon>Euzebyales</taxon>
    </lineage>
</organism>
<keyword evidence="1" id="KW-0808">Transferase</keyword>
<dbReference type="GO" id="GO:0005829">
    <property type="term" value="C:cytosol"/>
    <property type="evidence" value="ECO:0007669"/>
    <property type="project" value="TreeGrafter"/>
</dbReference>
<dbReference type="RefSeq" id="WP_164710874.1">
    <property type="nucleotide sequence ID" value="NZ_CP031165.1"/>
</dbReference>
<dbReference type="SUPFAM" id="SSF52317">
    <property type="entry name" value="Class I glutamine amidotransferase-like"/>
    <property type="match status" value="1"/>
</dbReference>
<evidence type="ECO:0000313" key="1">
    <source>
        <dbReference type="EMBL" id="AXV09022.1"/>
    </source>
</evidence>
<name>A0A346Y3H5_9ACTN</name>
<reference evidence="1 2" key="1">
    <citation type="submission" date="2018-09" db="EMBL/GenBank/DDBJ databases">
        <title>Complete genome sequence of Euzebya sp. DY32-46 isolated from seawater of Pacific Ocean.</title>
        <authorList>
            <person name="Xu L."/>
            <person name="Wu Y.-H."/>
            <person name="Xu X.-W."/>
        </authorList>
    </citation>
    <scope>NUCLEOTIDE SEQUENCE [LARGE SCALE GENOMIC DNA]</scope>
    <source>
        <strain evidence="1 2">DY32-46</strain>
    </source>
</reference>
<dbReference type="EMBL" id="CP031165">
    <property type="protein sequence ID" value="AXV09022.1"/>
    <property type="molecule type" value="Genomic_DNA"/>
</dbReference>
<accession>A0A346Y3H5</accession>
<keyword evidence="2" id="KW-1185">Reference proteome</keyword>
<proteinExistence type="predicted"/>
<dbReference type="KEGG" id="euz:DVS28_a4357"/>
<dbReference type="AlphaFoldDB" id="A0A346Y3H5"/>
<dbReference type="Pfam" id="PF07722">
    <property type="entry name" value="Peptidase_C26"/>
    <property type="match status" value="1"/>
</dbReference>
<dbReference type="Proteomes" id="UP000264006">
    <property type="component" value="Chromosome"/>
</dbReference>
<dbReference type="GO" id="GO:0016740">
    <property type="term" value="F:transferase activity"/>
    <property type="evidence" value="ECO:0007669"/>
    <property type="project" value="UniProtKB-KW"/>
</dbReference>
<gene>
    <name evidence="1" type="ORF">DVS28_a4357</name>
</gene>
<sequence length="246" mass="26463">MPTPPIIGITATPSTHMSRTLEIERPIDALDRSYVDSVEAAGGVPVLLPVVSPTLADRYVERLDGIVMSGGGDMDPSMYGHQRAPETDGVNQERDAFELAVATAALEQQLPSLFICRGMQVLNVARNGTLHQHLADPEDRLHMEPMSWAKGTHEVRVEEGTLLAGLVGTDIAVNSLHHQGVDATGEGLSVVAWDDSDVAEALEVAGNPRALGVQWHPEMLFGDPVSGELFGWLVDEAMEHHAERAA</sequence>
<dbReference type="PROSITE" id="PS51273">
    <property type="entry name" value="GATASE_TYPE_1"/>
    <property type="match status" value="1"/>
</dbReference>
<dbReference type="CDD" id="cd01745">
    <property type="entry name" value="GATase1_2"/>
    <property type="match status" value="1"/>
</dbReference>
<keyword evidence="1" id="KW-0315">Glutamine amidotransferase</keyword>
<dbReference type="InterPro" id="IPR044668">
    <property type="entry name" value="PuuD-like"/>
</dbReference>
<dbReference type="PANTHER" id="PTHR43235:SF1">
    <property type="entry name" value="GLUTAMINE AMIDOTRANSFERASE PB2B2.05-RELATED"/>
    <property type="match status" value="1"/>
</dbReference>